<name>A0A420WUI2_9GAMM</name>
<dbReference type="InterPro" id="IPR038765">
    <property type="entry name" value="Papain-like_cys_pep_sf"/>
</dbReference>
<dbReference type="SUPFAM" id="SSF54001">
    <property type="entry name" value="Cysteine proteinases"/>
    <property type="match status" value="1"/>
</dbReference>
<accession>A0A420WUI2</accession>
<dbReference type="Proteomes" id="UP000281975">
    <property type="component" value="Unassembled WGS sequence"/>
</dbReference>
<dbReference type="GO" id="GO:0006508">
    <property type="term" value="P:proteolysis"/>
    <property type="evidence" value="ECO:0007669"/>
    <property type="project" value="UniProtKB-KW"/>
</dbReference>
<keyword evidence="9" id="KW-1185">Reference proteome</keyword>
<dbReference type="PROSITE" id="PS51257">
    <property type="entry name" value="PROKAR_LIPOPROTEIN"/>
    <property type="match status" value="1"/>
</dbReference>
<evidence type="ECO:0000313" key="9">
    <source>
        <dbReference type="Proteomes" id="UP000281975"/>
    </source>
</evidence>
<gene>
    <name evidence="8" type="ORF">C7446_2500</name>
</gene>
<dbReference type="Pfam" id="PF00877">
    <property type="entry name" value="NLPC_P60"/>
    <property type="match status" value="1"/>
</dbReference>
<dbReference type="AlphaFoldDB" id="A0A420WUI2"/>
<proteinExistence type="inferred from homology"/>
<evidence type="ECO:0000256" key="6">
    <source>
        <dbReference type="SAM" id="SignalP"/>
    </source>
</evidence>
<keyword evidence="4 8" id="KW-0378">Hydrolase</keyword>
<feature type="signal peptide" evidence="6">
    <location>
        <begin position="1"/>
        <end position="28"/>
    </location>
</feature>
<keyword evidence="2" id="KW-0645">Protease</keyword>
<organism evidence="8 9">
    <name type="scientific">Kushneria sinocarnis</name>
    <dbReference type="NCBI Taxonomy" id="595502"/>
    <lineage>
        <taxon>Bacteria</taxon>
        <taxon>Pseudomonadati</taxon>
        <taxon>Pseudomonadota</taxon>
        <taxon>Gammaproteobacteria</taxon>
        <taxon>Oceanospirillales</taxon>
        <taxon>Halomonadaceae</taxon>
        <taxon>Kushneria</taxon>
    </lineage>
</organism>
<evidence type="ECO:0000313" key="8">
    <source>
        <dbReference type="EMBL" id="RKQ97082.1"/>
    </source>
</evidence>
<reference evidence="8 9" key="1">
    <citation type="submission" date="2018-10" db="EMBL/GenBank/DDBJ databases">
        <title>Genomic Encyclopedia of Type Strains, Phase IV (KMG-IV): sequencing the most valuable type-strain genomes for metagenomic binning, comparative biology and taxonomic classification.</title>
        <authorList>
            <person name="Goeker M."/>
        </authorList>
    </citation>
    <scope>NUCLEOTIDE SEQUENCE [LARGE SCALE GENOMIC DNA]</scope>
    <source>
        <strain evidence="8 9">DSM 23229</strain>
    </source>
</reference>
<sequence>MHYPLLRRLGAGSVVLLLLAGCAAQNTASSSAATRVDAASALAVSSAGSARSRQQMRSSLEHFMQSVSLADIRETLLGEASAWSGTPYRYGGETRAGIDCSALVQRIYRDSFDVRLPRTTAGQVLEGQRIARDELQPGDLIFFRPSRRDRHVGIYVDNGMFLHASSSSGVRMSKLDNPYWISHYWQARRPEAAQLLVMRTASR</sequence>
<dbReference type="InterPro" id="IPR000064">
    <property type="entry name" value="NLP_P60_dom"/>
</dbReference>
<evidence type="ECO:0000256" key="3">
    <source>
        <dbReference type="ARBA" id="ARBA00022729"/>
    </source>
</evidence>
<feature type="domain" description="NlpC/P60" evidence="7">
    <location>
        <begin position="70"/>
        <end position="191"/>
    </location>
</feature>
<dbReference type="Gene3D" id="3.90.1720.10">
    <property type="entry name" value="endopeptidase domain like (from Nostoc punctiforme)"/>
    <property type="match status" value="1"/>
</dbReference>
<dbReference type="PANTHER" id="PTHR47360:SF1">
    <property type="entry name" value="ENDOPEPTIDASE NLPC-RELATED"/>
    <property type="match status" value="1"/>
</dbReference>
<comment type="similarity">
    <text evidence="1">Belongs to the peptidase C40 family.</text>
</comment>
<keyword evidence="5" id="KW-0788">Thiol protease</keyword>
<evidence type="ECO:0000259" key="7">
    <source>
        <dbReference type="PROSITE" id="PS51935"/>
    </source>
</evidence>
<dbReference type="PANTHER" id="PTHR47360">
    <property type="entry name" value="MUREIN DD-ENDOPEPTIDASE MEPS/MUREIN LD-CARBOXYPEPTIDASE"/>
    <property type="match status" value="1"/>
</dbReference>
<evidence type="ECO:0000256" key="5">
    <source>
        <dbReference type="ARBA" id="ARBA00022807"/>
    </source>
</evidence>
<evidence type="ECO:0000256" key="1">
    <source>
        <dbReference type="ARBA" id="ARBA00007074"/>
    </source>
</evidence>
<evidence type="ECO:0000256" key="4">
    <source>
        <dbReference type="ARBA" id="ARBA00022801"/>
    </source>
</evidence>
<feature type="chain" id="PRO_5019387383" evidence="6">
    <location>
        <begin position="29"/>
        <end position="203"/>
    </location>
</feature>
<comment type="caution">
    <text evidence="8">The sequence shown here is derived from an EMBL/GenBank/DDBJ whole genome shotgun (WGS) entry which is preliminary data.</text>
</comment>
<dbReference type="PROSITE" id="PS51935">
    <property type="entry name" value="NLPC_P60"/>
    <property type="match status" value="1"/>
</dbReference>
<protein>
    <submittedName>
        <fullName evidence="8">Cell wall-associated NlpC family hydrolase</fullName>
    </submittedName>
</protein>
<dbReference type="GO" id="GO:0008234">
    <property type="term" value="F:cysteine-type peptidase activity"/>
    <property type="evidence" value="ECO:0007669"/>
    <property type="project" value="UniProtKB-KW"/>
</dbReference>
<evidence type="ECO:0000256" key="2">
    <source>
        <dbReference type="ARBA" id="ARBA00022670"/>
    </source>
</evidence>
<keyword evidence="3 6" id="KW-0732">Signal</keyword>
<dbReference type="EMBL" id="RBIN01000007">
    <property type="protein sequence ID" value="RKQ97082.1"/>
    <property type="molecule type" value="Genomic_DNA"/>
</dbReference>
<dbReference type="InterPro" id="IPR052062">
    <property type="entry name" value="Murein_DD/LD_carboxypeptidase"/>
</dbReference>